<reference evidence="2 3" key="1">
    <citation type="submission" date="2019-08" db="EMBL/GenBank/DDBJ databases">
        <title>Bradyrhizobium hipponensis sp. nov., a rhizobium isolated from a Lupinus angustifolius root nodule in Tunisia.</title>
        <authorList>
            <person name="Off K."/>
            <person name="Rejili M."/>
            <person name="Mars M."/>
            <person name="Brachmann A."/>
            <person name="Marin M."/>
        </authorList>
    </citation>
    <scope>NUCLEOTIDE SEQUENCE [LARGE SCALE GENOMIC DNA]</scope>
    <source>
        <strain evidence="2 3">CTAW11</strain>
    </source>
</reference>
<gene>
    <name evidence="2" type="ORF">FXB38_07670</name>
</gene>
<keyword evidence="3" id="KW-1185">Reference proteome</keyword>
<dbReference type="EMBL" id="VSSR01000013">
    <property type="protein sequence ID" value="TYL86347.1"/>
    <property type="molecule type" value="Genomic_DNA"/>
</dbReference>
<comment type="caution">
    <text evidence="2">The sequence shown here is derived from an EMBL/GenBank/DDBJ whole genome shotgun (WGS) entry which is preliminary data.</text>
</comment>
<accession>A0A5S4WWB0</accession>
<name>A0A5S4WWB0_9BRAD</name>
<dbReference type="RefSeq" id="WP_148750295.1">
    <property type="nucleotide sequence ID" value="NZ_VSSR01000013.1"/>
</dbReference>
<dbReference type="AlphaFoldDB" id="A0A5S4WWB0"/>
<evidence type="ECO:0000259" key="1">
    <source>
        <dbReference type="Pfam" id="PF13175"/>
    </source>
</evidence>
<dbReference type="OrthoDB" id="3322489at2"/>
<dbReference type="SUPFAM" id="SSF52540">
    <property type="entry name" value="P-loop containing nucleoside triphosphate hydrolases"/>
    <property type="match status" value="1"/>
</dbReference>
<dbReference type="InterPro" id="IPR051396">
    <property type="entry name" value="Bact_Antivir_Def_Nuclease"/>
</dbReference>
<dbReference type="CDD" id="cd00267">
    <property type="entry name" value="ABC_ATPase"/>
    <property type="match status" value="1"/>
</dbReference>
<dbReference type="PANTHER" id="PTHR43581:SF4">
    <property type="entry name" value="ATP_GTP PHOSPHATASE"/>
    <property type="match status" value="1"/>
</dbReference>
<evidence type="ECO:0000313" key="3">
    <source>
        <dbReference type="Proteomes" id="UP000324853"/>
    </source>
</evidence>
<dbReference type="Gene3D" id="3.40.50.300">
    <property type="entry name" value="P-loop containing nucleotide triphosphate hydrolases"/>
    <property type="match status" value="1"/>
</dbReference>
<feature type="domain" description="Endonuclease GajA/Old nuclease/RecF-like AAA" evidence="1">
    <location>
        <begin position="1"/>
        <end position="380"/>
    </location>
</feature>
<proteinExistence type="predicted"/>
<organism evidence="2 3">
    <name type="scientific">Bradyrhizobium cytisi</name>
    <dbReference type="NCBI Taxonomy" id="515489"/>
    <lineage>
        <taxon>Bacteria</taxon>
        <taxon>Pseudomonadati</taxon>
        <taxon>Pseudomonadota</taxon>
        <taxon>Alphaproteobacteria</taxon>
        <taxon>Hyphomicrobiales</taxon>
        <taxon>Nitrobacteraceae</taxon>
        <taxon>Bradyrhizobium</taxon>
    </lineage>
</organism>
<dbReference type="Proteomes" id="UP000324853">
    <property type="component" value="Unassembled WGS sequence"/>
</dbReference>
<dbReference type="InterPro" id="IPR027417">
    <property type="entry name" value="P-loop_NTPase"/>
</dbReference>
<evidence type="ECO:0000313" key="2">
    <source>
        <dbReference type="EMBL" id="TYL86347.1"/>
    </source>
</evidence>
<dbReference type="InterPro" id="IPR041685">
    <property type="entry name" value="AAA_GajA/Old/RecF-like"/>
</dbReference>
<dbReference type="PANTHER" id="PTHR43581">
    <property type="entry name" value="ATP/GTP PHOSPHATASE"/>
    <property type="match status" value="1"/>
</dbReference>
<dbReference type="Pfam" id="PF13175">
    <property type="entry name" value="AAA_15"/>
    <property type="match status" value="1"/>
</dbReference>
<sequence length="702" mass="78671">MKLKGVRVENFRGVRSAVLSDLGEMVVLAGQNGSGKSCILDAIRLLKSVYGGYQPNEFHQWFGEFQINFNDPRALASIFNDSTKRLLLQIDVELHDEERRYLKEQAKDLITMQVWKTVMPELQGWRSLDAAPFTAQFRSHHSQVEETAKGDQELFNAEIDQPTISALLTIEPGQPPEFSPSKTLELMFTNFDPEHIGVIDYHGAHRTFNREQINAINVNLNAVEEQRKQSVLYNYNAKYSNVKSEMAALYVREALAEKAGTKSSGQSSLTDTLKELFATFFPEKEFLGPQPRSDGSLYFPVKVGGRETHDLDELSSGEKEILYGYLRLRSSAPKHSVVLLDEPELHLNPRLTRNLPDFYHRHLAKDLQNQVWLITHSDAILRESVGRLGVSVFHMTPSAHTPAGQDQAHRVEADQDLERAVIDMVGDLAAYNPGAKVVIFEGEDSDFDVRMTSELFPDLLARVNAVSGTNKTRVRGLHALLETLMEADRLPPMRVYSITDKDSDKGTVVGAMQFAWDVYHIENYLLVPEFIKSALNDLLGGKGVPSEQTIEDELIDCATETLLSLVVHDTCDAANREIIAAINTRIDPKSANPGQALSMAIQTSRNKIEGLIQNSLSPAALEGLAQTHKQRFQVDLQNGGWKKSFRGRDILRLFVGRRGGGVKYEAFRNVIIARMRDKGYQPPGMKKILDQILAPQPLVRPS</sequence>
<protein>
    <submittedName>
        <fullName evidence="2">AAA family ATPase</fullName>
    </submittedName>
</protein>